<keyword evidence="2" id="KW-1185">Reference proteome</keyword>
<name>A0AAW0XRU9_CHEQU</name>
<organism evidence="1 2">
    <name type="scientific">Cherax quadricarinatus</name>
    <name type="common">Australian red claw crayfish</name>
    <dbReference type="NCBI Taxonomy" id="27406"/>
    <lineage>
        <taxon>Eukaryota</taxon>
        <taxon>Metazoa</taxon>
        <taxon>Ecdysozoa</taxon>
        <taxon>Arthropoda</taxon>
        <taxon>Crustacea</taxon>
        <taxon>Multicrustacea</taxon>
        <taxon>Malacostraca</taxon>
        <taxon>Eumalacostraca</taxon>
        <taxon>Eucarida</taxon>
        <taxon>Decapoda</taxon>
        <taxon>Pleocyemata</taxon>
        <taxon>Astacidea</taxon>
        <taxon>Parastacoidea</taxon>
        <taxon>Parastacidae</taxon>
        <taxon>Cherax</taxon>
    </lineage>
</organism>
<dbReference type="AlphaFoldDB" id="A0AAW0XRU9"/>
<comment type="caution">
    <text evidence="1">The sequence shown here is derived from an EMBL/GenBank/DDBJ whole genome shotgun (WGS) entry which is preliminary data.</text>
</comment>
<evidence type="ECO:0000313" key="2">
    <source>
        <dbReference type="Proteomes" id="UP001445076"/>
    </source>
</evidence>
<dbReference type="Gene3D" id="2.120.10.30">
    <property type="entry name" value="TolB, C-terminal domain"/>
    <property type="match status" value="1"/>
</dbReference>
<sequence length="221" mass="23681">IKVVQSLGKTYKVSTVAGGSSTHKTENNVDTKVYGCGELNEPGGLCASADGSCLYIADTNNHAVKILSLKDYSLRLLAIKLIDEGDSSSQDLKPDLKVEEVTAQVPHGREVQVILRITNSLPEGSSFNTDAPNKWTIETSDSQIILPSSEGKLQEVTDIPLALHLVSGITSEAKLILSCVMFVCLNSGVCVTRSARCNIKLTSLGSQESSKQDDFIVNINI</sequence>
<dbReference type="EMBL" id="JARKIK010000032">
    <property type="protein sequence ID" value="KAK8740684.1"/>
    <property type="molecule type" value="Genomic_DNA"/>
</dbReference>
<feature type="non-terminal residue" evidence="1">
    <location>
        <position position="1"/>
    </location>
</feature>
<accession>A0AAW0XRU9</accession>
<proteinExistence type="predicted"/>
<dbReference type="PANTHER" id="PTHR46388">
    <property type="entry name" value="NHL REPEAT-CONTAINING PROTEIN 2"/>
    <property type="match status" value="1"/>
</dbReference>
<reference evidence="1 2" key="1">
    <citation type="journal article" date="2024" name="BMC Genomics">
        <title>Genome assembly of redclaw crayfish (Cherax quadricarinatus) provides insights into its immune adaptation and hypoxia tolerance.</title>
        <authorList>
            <person name="Liu Z."/>
            <person name="Zheng J."/>
            <person name="Li H."/>
            <person name="Fang K."/>
            <person name="Wang S."/>
            <person name="He J."/>
            <person name="Zhou D."/>
            <person name="Weng S."/>
            <person name="Chi M."/>
            <person name="Gu Z."/>
            <person name="He J."/>
            <person name="Li F."/>
            <person name="Wang M."/>
        </authorList>
    </citation>
    <scope>NUCLEOTIDE SEQUENCE [LARGE SCALE GENOMIC DNA]</scope>
    <source>
        <strain evidence="1">ZL_2023a</strain>
    </source>
</reference>
<evidence type="ECO:0000313" key="1">
    <source>
        <dbReference type="EMBL" id="KAK8740684.1"/>
    </source>
</evidence>
<dbReference type="InterPro" id="IPR011042">
    <property type="entry name" value="6-blade_b-propeller_TolB-like"/>
</dbReference>
<gene>
    <name evidence="1" type="ORF">OTU49_002654</name>
</gene>
<protein>
    <submittedName>
        <fullName evidence="1">Uncharacterized protein</fullName>
    </submittedName>
</protein>
<dbReference type="Proteomes" id="UP001445076">
    <property type="component" value="Unassembled WGS sequence"/>
</dbReference>
<dbReference type="PANTHER" id="PTHR46388:SF2">
    <property type="entry name" value="NHL REPEAT-CONTAINING PROTEIN 2"/>
    <property type="match status" value="1"/>
</dbReference>